<reference evidence="7 9" key="1">
    <citation type="submission" date="2006-04" db="EMBL/GenBank/DDBJ databases">
        <authorList>
            <person name="Nierman W.C."/>
        </authorList>
    </citation>
    <scope>NUCLEOTIDE SEQUENCE [LARGE SCALE GENOMIC DNA]</scope>
    <source>
        <strain evidence="7 9">DW4/3-1</strain>
    </source>
</reference>
<evidence type="ECO:0000313" key="7">
    <source>
        <dbReference type="EMBL" id="EAU61792.1"/>
    </source>
</evidence>
<dbReference type="STRING" id="378806.STAUR_3927"/>
<dbReference type="Pfam" id="PF00271">
    <property type="entry name" value="Helicase_C"/>
    <property type="match status" value="1"/>
</dbReference>
<evidence type="ECO:0000259" key="5">
    <source>
        <dbReference type="PROSITE" id="PS51194"/>
    </source>
</evidence>
<keyword evidence="1" id="KW-0547">Nucleotide-binding</keyword>
<sequence length="511" mass="57826">MSGVPRRPSHVSYELRLGATSIDLGEAKLDFKFNTGVFERRARFALAVTNPDDATIIYADNPSDTEEIAKILATESSSPMQIDSDVSDFIEFLAEHVHEDYDLIKTLSRRVAFHYGVMPPIVRSRVEDLFESGKLKYICCTSTLLHGVNLPARHVIIERPNKGNGQPMPRADFLNLAGRAGRLLKEFQGNVWCLQPEQWKVRSFEGDPLQDIASAFEQALADGGTLIRQVLAQEVPSEKRELGEAALGKVFSEYTQPRVPLEESKYRTDQNHASLVETAKLCAALPVTLPNELVRRNATILPVRLQNLYVHLRARNDIAEFMPLMPHEFGSNERMKKIFQIVEEFLEESKNNSYQFHAWLASEWVHDVPLRRIIDERIDLLKKRGKFKSVGDTIRELMRATESDLRHKYVKHTKAYNDVLAQVLRDTGKGDWASRLKPLHLFLECGASHPVALSLISLGLSRTTALLLKRKIRFPEDASPEQCKAIVAKSEPDKLAIPALCRAEIKRVLYG</sequence>
<dbReference type="EMBL" id="AAMD01000329">
    <property type="protein sequence ID" value="EAU61792.1"/>
    <property type="molecule type" value="Genomic_DNA"/>
</dbReference>
<dbReference type="EMBL" id="CP002271">
    <property type="protein sequence ID" value="ADO71715.1"/>
    <property type="molecule type" value="Genomic_DNA"/>
</dbReference>
<dbReference type="GO" id="GO:0004386">
    <property type="term" value="F:helicase activity"/>
    <property type="evidence" value="ECO:0007669"/>
    <property type="project" value="UniProtKB-KW"/>
</dbReference>
<dbReference type="Proteomes" id="UP000032702">
    <property type="component" value="Unassembled WGS sequence"/>
</dbReference>
<dbReference type="Gene3D" id="3.40.50.300">
    <property type="entry name" value="P-loop containing nucleotide triphosphate hydrolases"/>
    <property type="match status" value="1"/>
</dbReference>
<dbReference type="PANTHER" id="PTHR47961:SF6">
    <property type="entry name" value="DNA-DIRECTED DNA POLYMERASE"/>
    <property type="match status" value="1"/>
</dbReference>
<evidence type="ECO:0000256" key="2">
    <source>
        <dbReference type="ARBA" id="ARBA00022801"/>
    </source>
</evidence>
<dbReference type="InterPro" id="IPR027417">
    <property type="entry name" value="P-loop_NTPase"/>
</dbReference>
<reference evidence="6 8" key="2">
    <citation type="journal article" date="2011" name="Mol. Biol. Evol.">
        <title>Comparative genomic analysis of fruiting body formation in Myxococcales.</title>
        <authorList>
            <person name="Huntley S."/>
            <person name="Hamann N."/>
            <person name="Wegener-Feldbrugge S."/>
            <person name="Treuner-Lange A."/>
            <person name="Kube M."/>
            <person name="Reinhardt R."/>
            <person name="Klages S."/>
            <person name="Muller R."/>
            <person name="Ronning C.M."/>
            <person name="Nierman W.C."/>
            <person name="Sogaard-Andersen L."/>
        </authorList>
    </citation>
    <scope>NUCLEOTIDE SEQUENCE [LARGE SCALE GENOMIC DNA]</scope>
    <source>
        <strain evidence="6 8">DW4/3-1</strain>
    </source>
</reference>
<dbReference type="InterPro" id="IPR001650">
    <property type="entry name" value="Helicase_C-like"/>
</dbReference>
<dbReference type="AlphaFoldDB" id="Q08MT2"/>
<dbReference type="SMART" id="SM00490">
    <property type="entry name" value="HELICc"/>
    <property type="match status" value="1"/>
</dbReference>
<keyword evidence="2" id="KW-0378">Hydrolase</keyword>
<dbReference type="HOGENOM" id="CLU_536119_0_0_7"/>
<dbReference type="SUPFAM" id="SSF52540">
    <property type="entry name" value="P-loop containing nucleoside triphosphate hydrolases"/>
    <property type="match status" value="1"/>
</dbReference>
<gene>
    <name evidence="6" type="ordered locus">STAUR_3927</name>
    <name evidence="7" type="ORF">STIAU_2567</name>
</gene>
<keyword evidence="3 7" id="KW-0347">Helicase</keyword>
<protein>
    <submittedName>
        <fullName evidence="6">DNA/RNA helicase</fullName>
    </submittedName>
    <submittedName>
        <fullName evidence="7">Dead/deah box helicase domain protein, putative</fullName>
    </submittedName>
</protein>
<dbReference type="Proteomes" id="UP000001351">
    <property type="component" value="Chromosome"/>
</dbReference>
<keyword evidence="8" id="KW-1185">Reference proteome</keyword>
<evidence type="ECO:0000313" key="6">
    <source>
        <dbReference type="EMBL" id="ADO71715.1"/>
    </source>
</evidence>
<proteinExistence type="predicted"/>
<evidence type="ECO:0000313" key="9">
    <source>
        <dbReference type="Proteomes" id="UP000032702"/>
    </source>
</evidence>
<dbReference type="InterPro" id="IPR050474">
    <property type="entry name" value="Hel308_SKI2-like"/>
</dbReference>
<keyword evidence="4" id="KW-0067">ATP-binding</keyword>
<accession>Q08MT2</accession>
<evidence type="ECO:0000256" key="1">
    <source>
        <dbReference type="ARBA" id="ARBA00022741"/>
    </source>
</evidence>
<dbReference type="eggNOG" id="COG1204">
    <property type="taxonomic scope" value="Bacteria"/>
</dbReference>
<feature type="domain" description="Helicase C-terminal" evidence="5">
    <location>
        <begin position="81"/>
        <end position="243"/>
    </location>
</feature>
<dbReference type="PATRIC" id="fig|378806.16.peg.522"/>
<dbReference type="GO" id="GO:0005524">
    <property type="term" value="F:ATP binding"/>
    <property type="evidence" value="ECO:0007669"/>
    <property type="project" value="UniProtKB-KW"/>
</dbReference>
<dbReference type="RefSeq" id="WP_002620229.1">
    <property type="nucleotide sequence ID" value="NC_014623.1"/>
</dbReference>
<dbReference type="PANTHER" id="PTHR47961">
    <property type="entry name" value="DNA POLYMERASE THETA, PUTATIVE (AFU_ORTHOLOGUE AFUA_1G05260)-RELATED"/>
    <property type="match status" value="1"/>
</dbReference>
<dbReference type="PROSITE" id="PS51194">
    <property type="entry name" value="HELICASE_CTER"/>
    <property type="match status" value="1"/>
</dbReference>
<dbReference type="OrthoDB" id="9815222at2"/>
<name>Q08MT2_STIAD</name>
<evidence type="ECO:0000256" key="3">
    <source>
        <dbReference type="ARBA" id="ARBA00022806"/>
    </source>
</evidence>
<dbReference type="KEGG" id="sur:STAUR_3927"/>
<evidence type="ECO:0000313" key="8">
    <source>
        <dbReference type="Proteomes" id="UP000001351"/>
    </source>
</evidence>
<dbReference type="GO" id="GO:0016787">
    <property type="term" value="F:hydrolase activity"/>
    <property type="evidence" value="ECO:0007669"/>
    <property type="project" value="UniProtKB-KW"/>
</dbReference>
<evidence type="ECO:0000256" key="4">
    <source>
        <dbReference type="ARBA" id="ARBA00022840"/>
    </source>
</evidence>
<organism evidence="7 9">
    <name type="scientific">Stigmatella aurantiaca (strain DW4/3-1)</name>
    <dbReference type="NCBI Taxonomy" id="378806"/>
    <lineage>
        <taxon>Bacteria</taxon>
        <taxon>Pseudomonadati</taxon>
        <taxon>Myxococcota</taxon>
        <taxon>Myxococcia</taxon>
        <taxon>Myxococcales</taxon>
        <taxon>Cystobacterineae</taxon>
        <taxon>Archangiaceae</taxon>
        <taxon>Stigmatella</taxon>
    </lineage>
</organism>